<dbReference type="PATRIC" id="fig|45074.5.peg.3826"/>
<evidence type="ECO:0000313" key="3">
    <source>
        <dbReference type="Proteomes" id="UP000054703"/>
    </source>
</evidence>
<accession>A0A0W0Y873</accession>
<keyword evidence="3" id="KW-1185">Reference proteome</keyword>
<feature type="domain" description="Putative DNA-binding" evidence="1">
    <location>
        <begin position="14"/>
        <end position="108"/>
    </location>
</feature>
<evidence type="ECO:0000313" key="2">
    <source>
        <dbReference type="EMBL" id="KTD53148.1"/>
    </source>
</evidence>
<protein>
    <recommendedName>
        <fullName evidence="1">Putative DNA-binding domain-containing protein</fullName>
    </recommendedName>
</protein>
<dbReference type="Pfam" id="PF09836">
    <property type="entry name" value="DUF2063"/>
    <property type="match status" value="1"/>
</dbReference>
<dbReference type="OrthoDB" id="4146344at2"/>
<dbReference type="Proteomes" id="UP000054703">
    <property type="component" value="Unassembled WGS sequence"/>
</dbReference>
<comment type="caution">
    <text evidence="2">The sequence shown here is derived from an EMBL/GenBank/DDBJ whole genome shotgun (WGS) entry which is preliminary data.</text>
</comment>
<organism evidence="2 3">
    <name type="scientific">Legionella santicrucis</name>
    <dbReference type="NCBI Taxonomy" id="45074"/>
    <lineage>
        <taxon>Bacteria</taxon>
        <taxon>Pseudomonadati</taxon>
        <taxon>Pseudomonadota</taxon>
        <taxon>Gammaproteobacteria</taxon>
        <taxon>Legionellales</taxon>
        <taxon>Legionellaceae</taxon>
        <taxon>Legionella</taxon>
    </lineage>
</organism>
<name>A0A0W0Y873_9GAMM</name>
<reference evidence="2 3" key="1">
    <citation type="submission" date="2015-11" db="EMBL/GenBank/DDBJ databases">
        <title>Genomic analysis of 38 Legionella species identifies large and diverse effector repertoires.</title>
        <authorList>
            <person name="Burstein D."/>
            <person name="Amaro F."/>
            <person name="Zusman T."/>
            <person name="Lifshitz Z."/>
            <person name="Cohen O."/>
            <person name="Gilbert J.A."/>
            <person name="Pupko T."/>
            <person name="Shuman H.A."/>
            <person name="Segal G."/>
        </authorList>
    </citation>
    <scope>NUCLEOTIDE SEQUENCE [LARGE SCALE GENOMIC DNA]</scope>
    <source>
        <strain evidence="2 3">SC-63-C7</strain>
    </source>
</reference>
<sequence length="269" mass="31903">MRQKKRPIISTMKQIQNDFAKAIFNSNDIGFMKNIRESAIAPEFRLNIYRNNIFQNLYRALEITFPAVWKLVGKECADNLAAIFCREEKNLPITNCLDDWGASFPRFLHCFEPIQHLIYLSDIAELEWLKHMSYRASNFSLINPLKWPKKLAFSKEIYLIFNPSVYLFSSPYSLKEIVNLIEMPDEKQNINLQPVACYAVISRQYHRVTVHWISQDMFRFFISLQNRLSLIHAYETVYEINPDFDVHAALQFIRKNHLMWKIEFASNTY</sequence>
<proteinExistence type="predicted"/>
<dbReference type="Gene3D" id="1.10.150.690">
    <property type="entry name" value="DUF2063"/>
    <property type="match status" value="1"/>
</dbReference>
<dbReference type="STRING" id="45074.Lsan_3558"/>
<dbReference type="AlphaFoldDB" id="A0A0W0Y873"/>
<dbReference type="RefSeq" id="WP_065236325.1">
    <property type="nucleotide sequence ID" value="NZ_LNYU01000091.1"/>
</dbReference>
<gene>
    <name evidence="2" type="ORF">Lsan_3558</name>
</gene>
<dbReference type="EMBL" id="LNYU01000091">
    <property type="protein sequence ID" value="KTD53148.1"/>
    <property type="molecule type" value="Genomic_DNA"/>
</dbReference>
<dbReference type="InterPro" id="IPR018640">
    <property type="entry name" value="DUF2063"/>
</dbReference>
<evidence type="ECO:0000259" key="1">
    <source>
        <dbReference type="Pfam" id="PF09836"/>
    </source>
</evidence>
<dbReference type="InterPro" id="IPR044922">
    <property type="entry name" value="DUF2063_N_sf"/>
</dbReference>